<proteinExistence type="inferred from homology"/>
<dbReference type="Gene3D" id="3.40.605.10">
    <property type="entry name" value="Aldehyde Dehydrogenase, Chain A, domain 1"/>
    <property type="match status" value="1"/>
</dbReference>
<evidence type="ECO:0000256" key="2">
    <source>
        <dbReference type="ARBA" id="ARBA00023002"/>
    </source>
</evidence>
<dbReference type="EMBL" id="CP163439">
    <property type="protein sequence ID" value="XDQ40174.1"/>
    <property type="molecule type" value="Genomic_DNA"/>
</dbReference>
<dbReference type="PANTHER" id="PTHR43720">
    <property type="entry name" value="2-AMINOMUCONIC SEMIALDEHYDE DEHYDROGENASE"/>
    <property type="match status" value="1"/>
</dbReference>
<feature type="region of interest" description="Disordered" evidence="4">
    <location>
        <begin position="1"/>
        <end position="31"/>
    </location>
</feature>
<dbReference type="Gene3D" id="3.40.309.10">
    <property type="entry name" value="Aldehyde Dehydrogenase, Chain A, domain 2"/>
    <property type="match status" value="1"/>
</dbReference>
<gene>
    <name evidence="6" type="ORF">AB5J49_46365</name>
</gene>
<dbReference type="InterPro" id="IPR016162">
    <property type="entry name" value="Ald_DH_N"/>
</dbReference>
<dbReference type="InterPro" id="IPR016163">
    <property type="entry name" value="Ald_DH_C"/>
</dbReference>
<dbReference type="AlphaFoldDB" id="A0AB39QGP4"/>
<dbReference type="PANTHER" id="PTHR43720:SF2">
    <property type="entry name" value="2-AMINOMUCONIC SEMIALDEHYDE DEHYDROGENASE"/>
    <property type="match status" value="1"/>
</dbReference>
<comment type="similarity">
    <text evidence="1">Belongs to the aldehyde dehydrogenase family.</text>
</comment>
<dbReference type="InterPro" id="IPR016161">
    <property type="entry name" value="Ald_DH/histidinol_DH"/>
</dbReference>
<dbReference type="GO" id="GO:0016620">
    <property type="term" value="F:oxidoreductase activity, acting on the aldehyde or oxo group of donors, NAD or NADP as acceptor"/>
    <property type="evidence" value="ECO:0007669"/>
    <property type="project" value="InterPro"/>
</dbReference>
<feature type="domain" description="Aldehyde dehydrogenase" evidence="5">
    <location>
        <begin position="171"/>
        <end position="435"/>
    </location>
</feature>
<evidence type="ECO:0000256" key="4">
    <source>
        <dbReference type="SAM" id="MobiDB-lite"/>
    </source>
</evidence>
<evidence type="ECO:0000313" key="6">
    <source>
        <dbReference type="EMBL" id="XDQ40174.1"/>
    </source>
</evidence>
<name>A0AB39QGP4_9ACTN</name>
<reference evidence="6" key="1">
    <citation type="submission" date="2024-07" db="EMBL/GenBank/DDBJ databases">
        <authorList>
            <person name="Yu S.T."/>
        </authorList>
    </citation>
    <scope>NUCLEOTIDE SEQUENCE</scope>
    <source>
        <strain evidence="6">R28</strain>
    </source>
</reference>
<sequence length="464" mass="48720">MTRQKEQESEQVDISALGPAGPYRTRSRTPVADASGVPALELASVPGLVVSHWIDQLRASAPLPVAETGHVLKKAADVFETEEVLGDELEAHERRVSALTGTPLTVVRECDALITQALRDVGRAPSSARPLGCSPVGTALSEAPSAGAAWCRTGDVFAVHAAGNSPGVHAMWLEALALGYRIVVRPSNRDPLTPFRLVTALWRAGVPTTQLVMAPCNHATADLIVERSDRALVYGGQDVVDKYRNRGDVLLEGPGRSKLVVAADADRGAGVDIAVAGALFHAGTACTATTGVLVEQEPAGFAGELAAALGKVEPARPLAEEALLPCMPQADAERLAAAVLDRAEDAVVHLAPRAERLGGEGSLATLTPAVVELASARDPLLSYEVPFPCVWVAPFERDAVDVLDGSLVLSLHTEDRGLVAEAMELTAVSNVYRGKPTSWVHPDVPHDGFLGEFLMRAKGLAHGA</sequence>
<evidence type="ECO:0000256" key="3">
    <source>
        <dbReference type="ARBA" id="ARBA00023027"/>
    </source>
</evidence>
<protein>
    <submittedName>
        <fullName evidence="6">Aldehyde dehydrogenase family protein</fullName>
    </submittedName>
</protein>
<accession>A0AB39QGP4</accession>
<organism evidence="6">
    <name type="scientific">Streptomyces sp. R28</name>
    <dbReference type="NCBI Taxonomy" id="3238628"/>
    <lineage>
        <taxon>Bacteria</taxon>
        <taxon>Bacillati</taxon>
        <taxon>Actinomycetota</taxon>
        <taxon>Actinomycetes</taxon>
        <taxon>Kitasatosporales</taxon>
        <taxon>Streptomycetaceae</taxon>
        <taxon>Streptomyces</taxon>
    </lineage>
</organism>
<dbReference type="RefSeq" id="WP_369174880.1">
    <property type="nucleotide sequence ID" value="NZ_CP163439.1"/>
</dbReference>
<evidence type="ECO:0000259" key="5">
    <source>
        <dbReference type="Pfam" id="PF00171"/>
    </source>
</evidence>
<dbReference type="Pfam" id="PF00171">
    <property type="entry name" value="Aldedh"/>
    <property type="match status" value="1"/>
</dbReference>
<dbReference type="InterPro" id="IPR015590">
    <property type="entry name" value="Aldehyde_DH_dom"/>
</dbReference>
<dbReference type="SUPFAM" id="SSF53720">
    <property type="entry name" value="ALDH-like"/>
    <property type="match status" value="1"/>
</dbReference>
<evidence type="ECO:0000256" key="1">
    <source>
        <dbReference type="ARBA" id="ARBA00009986"/>
    </source>
</evidence>
<keyword evidence="3" id="KW-0520">NAD</keyword>
<keyword evidence="2" id="KW-0560">Oxidoreductase</keyword>